<dbReference type="Proteomes" id="UP000830671">
    <property type="component" value="Chromosome 10"/>
</dbReference>
<dbReference type="AlphaFoldDB" id="A0A9Q8SHZ1"/>
<evidence type="ECO:0000313" key="1">
    <source>
        <dbReference type="EMBL" id="UQC76832.1"/>
    </source>
</evidence>
<keyword evidence="2" id="KW-1185">Reference proteome</keyword>
<accession>A0A9Q8SHZ1</accession>
<organism evidence="1 2">
    <name type="scientific">Colletotrichum lupini</name>
    <dbReference type="NCBI Taxonomy" id="145971"/>
    <lineage>
        <taxon>Eukaryota</taxon>
        <taxon>Fungi</taxon>
        <taxon>Dikarya</taxon>
        <taxon>Ascomycota</taxon>
        <taxon>Pezizomycotina</taxon>
        <taxon>Sordariomycetes</taxon>
        <taxon>Hypocreomycetidae</taxon>
        <taxon>Glomerellales</taxon>
        <taxon>Glomerellaceae</taxon>
        <taxon>Colletotrichum</taxon>
        <taxon>Colletotrichum acutatum species complex</taxon>
    </lineage>
</organism>
<dbReference type="GeneID" id="73352259"/>
<evidence type="ECO:0000313" key="2">
    <source>
        <dbReference type="Proteomes" id="UP000830671"/>
    </source>
</evidence>
<sequence>MRPAWHSEFPMPWGGRQRRVLANQAWHHTQCFPFPISVSQWASEEELFDRETKIADKRMQARPALGLRTAVTGGIKAIFAAFPGTKNYSDDSNSTTEPTDSSILVLRDAAKRTRVWRFSANGIPSLDPSPRIVPLSSRPVRHAAICAVLTRLLKLCCSLRSPLRSRRDEPIVWILQVVLIWSAPGLLSSPDSSVLLRIIKPLESSELKQTWDRHPKIGLQVFQLRIPLALTKYEFSQSILARLGDKGMLRKSIAKAFGPPPKFPSCFAIKTHKEWAFKNP</sequence>
<dbReference type="RefSeq" id="XP_049138473.1">
    <property type="nucleotide sequence ID" value="XM_049297249.1"/>
</dbReference>
<gene>
    <name evidence="1" type="ORF">CLUP02_18347</name>
</gene>
<proteinExistence type="predicted"/>
<reference evidence="1" key="1">
    <citation type="journal article" date="2021" name="Mol. Plant Microbe Interact.">
        <title>Complete Genome Sequence of the Plant-Pathogenic Fungus Colletotrichum lupini.</title>
        <authorList>
            <person name="Baroncelli R."/>
            <person name="Pensec F."/>
            <person name="Da Lio D."/>
            <person name="Boufleur T."/>
            <person name="Vicente I."/>
            <person name="Sarrocco S."/>
            <person name="Picot A."/>
            <person name="Baraldi E."/>
            <person name="Sukno S."/>
            <person name="Thon M."/>
            <person name="Le Floch G."/>
        </authorList>
    </citation>
    <scope>NUCLEOTIDE SEQUENCE</scope>
    <source>
        <strain evidence="1">IMI 504893</strain>
    </source>
</reference>
<dbReference type="KEGG" id="clup:CLUP02_18347"/>
<protein>
    <submittedName>
        <fullName evidence="1">Uncharacterized protein</fullName>
    </submittedName>
</protein>
<name>A0A9Q8SHZ1_9PEZI</name>
<dbReference type="EMBL" id="CP019472">
    <property type="protein sequence ID" value="UQC76832.1"/>
    <property type="molecule type" value="Genomic_DNA"/>
</dbReference>